<feature type="transmembrane region" description="Helical" evidence="6">
    <location>
        <begin position="287"/>
        <end position="306"/>
    </location>
</feature>
<evidence type="ECO:0000256" key="1">
    <source>
        <dbReference type="ARBA" id="ARBA00004141"/>
    </source>
</evidence>
<accession>A0A1W6YW21</accession>
<dbReference type="InterPro" id="IPR035671">
    <property type="entry name" value="DsbD_gamma"/>
</dbReference>
<dbReference type="InterPro" id="IPR003834">
    <property type="entry name" value="Cyt_c_assmbl_TM_dom"/>
</dbReference>
<reference evidence="8 9" key="1">
    <citation type="submission" date="2017-05" db="EMBL/GenBank/DDBJ databases">
        <title>Complete and WGS of Bordetella genogroups.</title>
        <authorList>
            <person name="Spilker T."/>
            <person name="LiPuma J."/>
        </authorList>
    </citation>
    <scope>NUCLEOTIDE SEQUENCE [LARGE SCALE GENOMIC DNA]</scope>
    <source>
        <strain evidence="8 9">AU17164</strain>
    </source>
</reference>
<protein>
    <recommendedName>
        <fullName evidence="7">Cytochrome C biogenesis protein transmembrane domain-containing protein</fullName>
    </recommendedName>
</protein>
<evidence type="ECO:0000256" key="5">
    <source>
        <dbReference type="ARBA" id="ARBA00023136"/>
    </source>
</evidence>
<proteinExistence type="predicted"/>
<evidence type="ECO:0000256" key="4">
    <source>
        <dbReference type="ARBA" id="ARBA00022989"/>
    </source>
</evidence>
<dbReference type="Gene3D" id="3.40.30.10">
    <property type="entry name" value="Glutaredoxin"/>
    <property type="match status" value="1"/>
</dbReference>
<feature type="transmembrane region" description="Helical" evidence="6">
    <location>
        <begin position="231"/>
        <end position="249"/>
    </location>
</feature>
<feature type="transmembrane region" description="Helical" evidence="6">
    <location>
        <begin position="80"/>
        <end position="99"/>
    </location>
</feature>
<dbReference type="InterPro" id="IPR036249">
    <property type="entry name" value="Thioredoxin-like_sf"/>
</dbReference>
<dbReference type="GO" id="GO:0015035">
    <property type="term" value="F:protein-disulfide reductase activity"/>
    <property type="evidence" value="ECO:0007669"/>
    <property type="project" value="TreeGrafter"/>
</dbReference>
<feature type="domain" description="Cytochrome C biogenesis protein transmembrane" evidence="7">
    <location>
        <begin position="38"/>
        <end position="248"/>
    </location>
</feature>
<dbReference type="CDD" id="cd02953">
    <property type="entry name" value="DsbDgamma"/>
    <property type="match status" value="1"/>
</dbReference>
<evidence type="ECO:0000256" key="2">
    <source>
        <dbReference type="ARBA" id="ARBA00022692"/>
    </source>
</evidence>
<evidence type="ECO:0000256" key="3">
    <source>
        <dbReference type="ARBA" id="ARBA00022748"/>
    </source>
</evidence>
<comment type="subcellular location">
    <subcellularLocation>
        <location evidence="1">Membrane</location>
        <topology evidence="1">Multi-pass membrane protein</topology>
    </subcellularLocation>
</comment>
<feature type="transmembrane region" description="Helical" evidence="6">
    <location>
        <begin position="255"/>
        <end position="275"/>
    </location>
</feature>
<keyword evidence="9" id="KW-1185">Reference proteome</keyword>
<dbReference type="PANTHER" id="PTHR32234">
    <property type="entry name" value="THIOL:DISULFIDE INTERCHANGE PROTEIN DSBD"/>
    <property type="match status" value="1"/>
</dbReference>
<organism evidence="8 9">
    <name type="scientific">Bordetella genomosp. 9</name>
    <dbReference type="NCBI Taxonomy" id="1416803"/>
    <lineage>
        <taxon>Bacteria</taxon>
        <taxon>Pseudomonadati</taxon>
        <taxon>Pseudomonadota</taxon>
        <taxon>Betaproteobacteria</taxon>
        <taxon>Burkholderiales</taxon>
        <taxon>Alcaligenaceae</taxon>
        <taxon>Bordetella</taxon>
    </lineage>
</organism>
<name>A0A1W6YW21_9BORD</name>
<dbReference type="SUPFAM" id="SSF52833">
    <property type="entry name" value="Thioredoxin-like"/>
    <property type="match status" value="1"/>
</dbReference>
<evidence type="ECO:0000313" key="9">
    <source>
        <dbReference type="Proteomes" id="UP000194139"/>
    </source>
</evidence>
<dbReference type="PANTHER" id="PTHR32234:SF3">
    <property type="entry name" value="SUPPRESSION OF COPPER SENSITIVITY PROTEIN"/>
    <property type="match status" value="1"/>
</dbReference>
<feature type="transmembrane region" description="Helical" evidence="6">
    <location>
        <begin position="161"/>
        <end position="187"/>
    </location>
</feature>
<keyword evidence="2 6" id="KW-0812">Transmembrane</keyword>
<dbReference type="RefSeq" id="WP_086071324.1">
    <property type="nucleotide sequence ID" value="NZ_CP021109.1"/>
</dbReference>
<keyword evidence="3" id="KW-0201">Cytochrome c-type biogenesis</keyword>
<keyword evidence="5 6" id="KW-0472">Membrane</keyword>
<evidence type="ECO:0000313" key="8">
    <source>
        <dbReference type="EMBL" id="ARP85099.1"/>
    </source>
</evidence>
<dbReference type="GO" id="GO:0016020">
    <property type="term" value="C:membrane"/>
    <property type="evidence" value="ECO:0007669"/>
    <property type="project" value="UniProtKB-SubCell"/>
</dbReference>
<dbReference type="AlphaFoldDB" id="A0A1W6YW21"/>
<gene>
    <name evidence="8" type="ORF">CAL13_01855</name>
</gene>
<dbReference type="EMBL" id="CP021109">
    <property type="protein sequence ID" value="ARP85099.1"/>
    <property type="molecule type" value="Genomic_DNA"/>
</dbReference>
<feature type="transmembrane region" description="Helical" evidence="6">
    <location>
        <begin position="119"/>
        <end position="140"/>
    </location>
</feature>
<dbReference type="Pfam" id="PF13899">
    <property type="entry name" value="Thioredoxin_7"/>
    <property type="match status" value="1"/>
</dbReference>
<evidence type="ECO:0000259" key="7">
    <source>
        <dbReference type="Pfam" id="PF02683"/>
    </source>
</evidence>
<dbReference type="Pfam" id="PF02683">
    <property type="entry name" value="DsbD_TM"/>
    <property type="match status" value="1"/>
</dbReference>
<keyword evidence="4 6" id="KW-1133">Transmembrane helix</keyword>
<dbReference type="GO" id="GO:0045454">
    <property type="term" value="P:cell redox homeostasis"/>
    <property type="evidence" value="ECO:0007669"/>
    <property type="project" value="TreeGrafter"/>
</dbReference>
<evidence type="ECO:0000256" key="6">
    <source>
        <dbReference type="SAM" id="Phobius"/>
    </source>
</evidence>
<feature type="transmembrane region" description="Helical" evidence="6">
    <location>
        <begin position="193"/>
        <end position="219"/>
    </location>
</feature>
<feature type="transmembrane region" description="Helical" evidence="6">
    <location>
        <begin position="34"/>
        <end position="59"/>
    </location>
</feature>
<sequence length="449" mass="47815">MHKLRFIALTLASVLFHGVSYATSSSISEPTQASLALLLLFAFIGGALLNLMPCVLPVLSLKLLSLVTGGNSRAQLRSCATWYTVGVVTSFAVIGIVIVAVQSTGKALGWGFQLQEPTFVAVLAWLMTLIGLSLAGHFTLGGGGGGASTKLLNRSGRAGDFWTGALTCVVASPCVAPLMGAPLAYAFTAPWPLAMAVFVTLGFGVAAPFLVVGFVPGLASRLPKPGAWMDTLKTVLAYPMFLTGVWLLWVLGRQLGINAVAVALIAVVALALGLWQYERSRWADRVWGKRMGALVILASLAISISAGRIPATGIPELKPSNLSIATPYTPKDLERLRNEGRSVFVSVTADWCITCIANEQAVLSRAEFVDLLRRTETVYMKGDWTNGDPVVDAFLKGHGVAGVPLYVLYRGTDDNATTVLPQILTMDSIRTALERQRMTSNDTASFQGR</sequence>
<dbReference type="Proteomes" id="UP000194139">
    <property type="component" value="Chromosome"/>
</dbReference>
<dbReference type="GO" id="GO:0017004">
    <property type="term" value="P:cytochrome complex assembly"/>
    <property type="evidence" value="ECO:0007669"/>
    <property type="project" value="UniProtKB-KW"/>
</dbReference>